<dbReference type="GO" id="GO:0016787">
    <property type="term" value="F:hydrolase activity"/>
    <property type="evidence" value="ECO:0007669"/>
    <property type="project" value="UniProtKB-KW"/>
</dbReference>
<dbReference type="Pfam" id="PF01074">
    <property type="entry name" value="Glyco_hydro_38N"/>
    <property type="match status" value="1"/>
</dbReference>
<sequence length="882" mass="97811">MSGEGPGIAGMSRKVSVIVQTHWDREWYYPHQQFIGRLLRVMAQVVEQLDSGQLQYFLFDGQVSAIEDFYAHAEEGLAARVAEYVRTGRIAIGPWFVAADEFLCAGESLVRNLELGQRRARLLDGGQQVGYLPDTFGHISQMPQLLSGFGISNAVAWRGVAGESSEVIWRAPDGSEVMLVVLTEGYYQHPFNTEDWRVNLESYLARIEPRSNGGPLLLTQGGDHLMAPEHLQDRIDQYNAGQNRYRLTQDTLTGYIDALVTDHNALPRIDGELRANARAFVLPDVLSTRQYLKEANQRLEDHLAGLVEPLLAVALPLPRDQHYPARYLEKTWQLLLEQHAHDSICGCSVDEVHREMVVRFSQLQQRLQVLEQNAQLALGMLGNRTDLGRQGDAPDPFADDSRCTLFNSSPKPFSGWMQQSVFISGARAEDLEVFDSQGRKLENHTLNATEAQEFHSPIDDFPDMVSGCQYELAIHAELGGLELQPLVVRKAAKASAPAVPVRDTIENRYYQLRVDENAGLQLRDKASGEVYAGLFGIVSELDGGDTYNFSPAGADRFAARIAGWHVSGGESGPQHVRLELVLEQPAGLDVDRRGPAQERVRSHGEMLVTLLPDDALIRCRLNWHNEARDQRLRLHIPLQKNVRASASDTAFDWVQRQKVYASDAEVNGQQESPVAVNPSYSAIKAADAGFVHRGLQEYEILCGESGCGDTLGVTLLRSVGWLSRRDLKTRGLGAGPDLATPEAQCLGEHDYLFGLDLTDPQPPQLLNQANSLRRSPRVLRGHPRTELHSPGMPRLNLLTEALQVSSLRRVKSGIEVRVWNPTTQDLKADFGGAWPQRTDLAGNRTVGGLLVGPRQIATFLFCDEEAGHGVQVNTGEEVQDGR</sequence>
<evidence type="ECO:0000313" key="7">
    <source>
        <dbReference type="Proteomes" id="UP001224392"/>
    </source>
</evidence>
<name>A0ABQ6LWL3_9GAMM</name>
<gene>
    <name evidence="6" type="primary">mngB</name>
    <name evidence="6" type="ORF">MNKW57_07890</name>
</gene>
<reference evidence="6 7" key="1">
    <citation type="submission" date="2023-04" db="EMBL/GenBank/DDBJ databases">
        <title>Marinobulbifer ophiurae gen. nov., sp. Nov., isolate from tissue of brittle star Ophioplocus japonicus.</title>
        <authorList>
            <person name="Kawano K."/>
            <person name="Sawayama S."/>
            <person name="Nakagawa S."/>
        </authorList>
    </citation>
    <scope>NUCLEOTIDE SEQUENCE [LARGE SCALE GENOMIC DNA]</scope>
    <source>
        <strain evidence="6 7">NKW57</strain>
    </source>
</reference>
<dbReference type="InterPro" id="IPR011682">
    <property type="entry name" value="Glyco_hydro_38_C"/>
</dbReference>
<evidence type="ECO:0000313" key="6">
    <source>
        <dbReference type="EMBL" id="GMG86468.1"/>
    </source>
</evidence>
<feature type="domain" description="Glycoside hydrolase family 38 central" evidence="5">
    <location>
        <begin position="285"/>
        <end position="360"/>
    </location>
</feature>
<dbReference type="InterPro" id="IPR011330">
    <property type="entry name" value="Glyco_hydro/deAcase_b/a-brl"/>
</dbReference>
<proteinExistence type="inferred from homology"/>
<dbReference type="SMART" id="SM00872">
    <property type="entry name" value="Alpha-mann_mid"/>
    <property type="match status" value="1"/>
</dbReference>
<dbReference type="InterPro" id="IPR011013">
    <property type="entry name" value="Gal_mutarotase_sf_dom"/>
</dbReference>
<dbReference type="InterPro" id="IPR015341">
    <property type="entry name" value="Glyco_hydro_38_cen"/>
</dbReference>
<dbReference type="PANTHER" id="PTHR46017:SF2">
    <property type="entry name" value="MANNOSYLGLYCERATE HYDROLASE"/>
    <property type="match status" value="1"/>
</dbReference>
<accession>A0ABQ6LWL3</accession>
<keyword evidence="2" id="KW-0479">Metal-binding</keyword>
<comment type="similarity">
    <text evidence="1">Belongs to the glycosyl hydrolase 38 family.</text>
</comment>
<dbReference type="InterPro" id="IPR037094">
    <property type="entry name" value="Glyco_hydro_38_cen_sf"/>
</dbReference>
<dbReference type="InterPro" id="IPR028995">
    <property type="entry name" value="Glyco_hydro_57/38_cen_sf"/>
</dbReference>
<dbReference type="Gene3D" id="2.70.98.30">
    <property type="entry name" value="Golgi alpha-mannosidase II, domain 4"/>
    <property type="match status" value="1"/>
</dbReference>
<evidence type="ECO:0000256" key="1">
    <source>
        <dbReference type="ARBA" id="ARBA00009792"/>
    </source>
</evidence>
<dbReference type="InterPro" id="IPR027291">
    <property type="entry name" value="Glyco_hydro_38_N_sf"/>
</dbReference>
<protein>
    <submittedName>
        <fullName evidence="6">Mannosylglycerate hydrolase</fullName>
    </submittedName>
</protein>
<organism evidence="6 7">
    <name type="scientific">Biformimicrobium ophioploci</name>
    <dbReference type="NCBI Taxonomy" id="3036711"/>
    <lineage>
        <taxon>Bacteria</taxon>
        <taxon>Pseudomonadati</taxon>
        <taxon>Pseudomonadota</taxon>
        <taxon>Gammaproteobacteria</taxon>
        <taxon>Cellvibrionales</taxon>
        <taxon>Microbulbiferaceae</taxon>
        <taxon>Biformimicrobium</taxon>
    </lineage>
</organism>
<dbReference type="SUPFAM" id="SSF88688">
    <property type="entry name" value="Families 57/38 glycoside transferase middle domain"/>
    <property type="match status" value="1"/>
</dbReference>
<keyword evidence="7" id="KW-1185">Reference proteome</keyword>
<dbReference type="Pfam" id="PF09261">
    <property type="entry name" value="Alpha-mann_mid"/>
    <property type="match status" value="1"/>
</dbReference>
<dbReference type="Pfam" id="PF07748">
    <property type="entry name" value="Glyco_hydro_38C"/>
    <property type="match status" value="1"/>
</dbReference>
<dbReference type="InterPro" id="IPR000602">
    <property type="entry name" value="Glyco_hydro_38_N"/>
</dbReference>
<dbReference type="EMBL" id="BSYJ01000002">
    <property type="protein sequence ID" value="GMG86468.1"/>
    <property type="molecule type" value="Genomic_DNA"/>
</dbReference>
<dbReference type="PANTHER" id="PTHR46017">
    <property type="entry name" value="ALPHA-MANNOSIDASE 2C1"/>
    <property type="match status" value="1"/>
</dbReference>
<evidence type="ECO:0000256" key="4">
    <source>
        <dbReference type="ARBA" id="ARBA00023295"/>
    </source>
</evidence>
<evidence type="ECO:0000259" key="5">
    <source>
        <dbReference type="SMART" id="SM00872"/>
    </source>
</evidence>
<dbReference type="Proteomes" id="UP001224392">
    <property type="component" value="Unassembled WGS sequence"/>
</dbReference>
<dbReference type="SUPFAM" id="SSF74650">
    <property type="entry name" value="Galactose mutarotase-like"/>
    <property type="match status" value="1"/>
</dbReference>
<keyword evidence="4" id="KW-0326">Glycosidase</keyword>
<dbReference type="Gene3D" id="3.20.110.10">
    <property type="entry name" value="Glycoside hydrolase 38, N terminal domain"/>
    <property type="match status" value="1"/>
</dbReference>
<comment type="caution">
    <text evidence="6">The sequence shown here is derived from an EMBL/GenBank/DDBJ whole genome shotgun (WGS) entry which is preliminary data.</text>
</comment>
<keyword evidence="3 6" id="KW-0378">Hydrolase</keyword>
<dbReference type="RefSeq" id="WP_285762994.1">
    <property type="nucleotide sequence ID" value="NZ_BSYJ01000002.1"/>
</dbReference>
<dbReference type="Gene3D" id="1.20.1270.50">
    <property type="entry name" value="Glycoside hydrolase family 38, central domain"/>
    <property type="match status" value="1"/>
</dbReference>
<dbReference type="SUPFAM" id="SSF88713">
    <property type="entry name" value="Glycoside hydrolase/deacetylase"/>
    <property type="match status" value="1"/>
</dbReference>
<evidence type="ECO:0000256" key="3">
    <source>
        <dbReference type="ARBA" id="ARBA00022801"/>
    </source>
</evidence>
<evidence type="ECO:0000256" key="2">
    <source>
        <dbReference type="ARBA" id="ARBA00022723"/>
    </source>
</evidence>